<feature type="transmembrane region" description="Helical" evidence="1">
    <location>
        <begin position="45"/>
        <end position="63"/>
    </location>
</feature>
<sequence length="64" mass="7810">NHYLFNFHVRIKFYTIFSNPALLIKCICVDCFCFFVLPFRLQLYYNYFLTLNFSKSILFSFVIC</sequence>
<dbReference type="AlphaFoldDB" id="A0A0K2TPQ0"/>
<proteinExistence type="predicted"/>
<keyword evidence="1" id="KW-0472">Membrane</keyword>
<protein>
    <submittedName>
        <fullName evidence="2">Uncharacterized protein</fullName>
    </submittedName>
</protein>
<organism evidence="2">
    <name type="scientific">Lepeophtheirus salmonis</name>
    <name type="common">Salmon louse</name>
    <name type="synonym">Caligus salmonis</name>
    <dbReference type="NCBI Taxonomy" id="72036"/>
    <lineage>
        <taxon>Eukaryota</taxon>
        <taxon>Metazoa</taxon>
        <taxon>Ecdysozoa</taxon>
        <taxon>Arthropoda</taxon>
        <taxon>Crustacea</taxon>
        <taxon>Multicrustacea</taxon>
        <taxon>Hexanauplia</taxon>
        <taxon>Copepoda</taxon>
        <taxon>Siphonostomatoida</taxon>
        <taxon>Caligidae</taxon>
        <taxon>Lepeophtheirus</taxon>
    </lineage>
</organism>
<keyword evidence="1" id="KW-0812">Transmembrane</keyword>
<evidence type="ECO:0000256" key="1">
    <source>
        <dbReference type="SAM" id="Phobius"/>
    </source>
</evidence>
<evidence type="ECO:0000313" key="2">
    <source>
        <dbReference type="EMBL" id="CDW27974.1"/>
    </source>
</evidence>
<keyword evidence="1" id="KW-1133">Transmembrane helix</keyword>
<reference evidence="2" key="1">
    <citation type="submission" date="2014-05" db="EMBL/GenBank/DDBJ databases">
        <authorList>
            <person name="Chronopoulou M."/>
        </authorList>
    </citation>
    <scope>NUCLEOTIDE SEQUENCE</scope>
    <source>
        <tissue evidence="2">Whole organism</tissue>
    </source>
</reference>
<name>A0A0K2TPQ0_LEPSM</name>
<feature type="transmembrane region" description="Helical" evidence="1">
    <location>
        <begin position="21"/>
        <end position="39"/>
    </location>
</feature>
<feature type="non-terminal residue" evidence="2">
    <location>
        <position position="1"/>
    </location>
</feature>
<accession>A0A0K2TPQ0</accession>
<dbReference type="EMBL" id="HACA01010613">
    <property type="protein sequence ID" value="CDW27974.1"/>
    <property type="molecule type" value="Transcribed_RNA"/>
</dbReference>